<dbReference type="Gene3D" id="2.170.130.10">
    <property type="entry name" value="TonB-dependent receptor, plug domain"/>
    <property type="match status" value="1"/>
</dbReference>
<evidence type="ECO:0000256" key="9">
    <source>
        <dbReference type="ARBA" id="ARBA00023065"/>
    </source>
</evidence>
<dbReference type="Pfam" id="PF00593">
    <property type="entry name" value="TonB_dep_Rec_b-barrel"/>
    <property type="match status" value="1"/>
</dbReference>
<evidence type="ECO:0000256" key="4">
    <source>
        <dbReference type="ARBA" id="ARBA00022452"/>
    </source>
</evidence>
<dbReference type="CDD" id="cd01347">
    <property type="entry name" value="ligand_gated_channel"/>
    <property type="match status" value="1"/>
</dbReference>
<dbReference type="InterPro" id="IPR000531">
    <property type="entry name" value="Beta-barrel_TonB"/>
</dbReference>
<reference evidence="20 21" key="1">
    <citation type="submission" date="2022-04" db="EMBL/GenBank/DDBJ databases">
        <authorList>
            <person name="Grouzdev D.S."/>
            <person name="Pantiukh K.S."/>
            <person name="Krutkina M.S."/>
        </authorList>
    </citation>
    <scope>NUCLEOTIDE SEQUENCE [LARGE SCALE GENOMIC DNA]</scope>
    <source>
        <strain evidence="20 21">6x-1</strain>
    </source>
</reference>
<keyword evidence="13 14" id="KW-0998">Cell outer membrane</keyword>
<evidence type="ECO:0000256" key="2">
    <source>
        <dbReference type="ARBA" id="ARBA00009810"/>
    </source>
</evidence>
<proteinExistence type="inferred from homology"/>
<feature type="signal peptide" evidence="17">
    <location>
        <begin position="1"/>
        <end position="33"/>
    </location>
</feature>
<dbReference type="PANTHER" id="PTHR32552">
    <property type="entry name" value="FERRICHROME IRON RECEPTOR-RELATED"/>
    <property type="match status" value="1"/>
</dbReference>
<dbReference type="InterPro" id="IPR039426">
    <property type="entry name" value="TonB-dep_rcpt-like"/>
</dbReference>
<feature type="region of interest" description="Disordered" evidence="16">
    <location>
        <begin position="36"/>
        <end position="68"/>
    </location>
</feature>
<name>A0ABT0D9K6_9HYPH</name>
<dbReference type="InterPro" id="IPR010105">
    <property type="entry name" value="TonB_sidphr_rcpt"/>
</dbReference>
<dbReference type="RefSeq" id="WP_247027581.1">
    <property type="nucleotide sequence ID" value="NZ_JALKCH010000003.1"/>
</dbReference>
<organism evidence="20 21">
    <name type="scientific">Ancylobacter crimeensis</name>
    <dbReference type="NCBI Taxonomy" id="2579147"/>
    <lineage>
        <taxon>Bacteria</taxon>
        <taxon>Pseudomonadati</taxon>
        <taxon>Pseudomonadota</taxon>
        <taxon>Alphaproteobacteria</taxon>
        <taxon>Hyphomicrobiales</taxon>
        <taxon>Xanthobacteraceae</taxon>
        <taxon>Ancylobacter</taxon>
    </lineage>
</organism>
<evidence type="ECO:0000313" key="21">
    <source>
        <dbReference type="Proteomes" id="UP001203284"/>
    </source>
</evidence>
<keyword evidence="3 14" id="KW-0813">Transport</keyword>
<evidence type="ECO:0000256" key="14">
    <source>
        <dbReference type="PROSITE-ProRule" id="PRU01360"/>
    </source>
</evidence>
<evidence type="ECO:0000313" key="20">
    <source>
        <dbReference type="EMBL" id="MCK0196487.1"/>
    </source>
</evidence>
<keyword evidence="8" id="KW-0408">Iron</keyword>
<dbReference type="PROSITE" id="PS52016">
    <property type="entry name" value="TONB_DEPENDENT_REC_3"/>
    <property type="match status" value="1"/>
</dbReference>
<evidence type="ECO:0000256" key="3">
    <source>
        <dbReference type="ARBA" id="ARBA00022448"/>
    </source>
</evidence>
<dbReference type="InterPro" id="IPR037066">
    <property type="entry name" value="Plug_dom_sf"/>
</dbReference>
<dbReference type="Proteomes" id="UP001203284">
    <property type="component" value="Unassembled WGS sequence"/>
</dbReference>
<evidence type="ECO:0000256" key="5">
    <source>
        <dbReference type="ARBA" id="ARBA00022496"/>
    </source>
</evidence>
<keyword evidence="9" id="KW-0406">Ion transport</keyword>
<dbReference type="PANTHER" id="PTHR32552:SF68">
    <property type="entry name" value="FERRICHROME OUTER MEMBRANE TRANSPORTER_PHAGE RECEPTOR"/>
    <property type="match status" value="1"/>
</dbReference>
<evidence type="ECO:0000256" key="6">
    <source>
        <dbReference type="ARBA" id="ARBA00022692"/>
    </source>
</evidence>
<keyword evidence="12 20" id="KW-0675">Receptor</keyword>
<keyword evidence="11 14" id="KW-0472">Membrane</keyword>
<comment type="similarity">
    <text evidence="2 14 15">Belongs to the TonB-dependent receptor family.</text>
</comment>
<dbReference type="InterPro" id="IPR036942">
    <property type="entry name" value="Beta-barrel_TonB_sf"/>
</dbReference>
<dbReference type="Gene3D" id="2.40.170.20">
    <property type="entry name" value="TonB-dependent receptor, beta-barrel domain"/>
    <property type="match status" value="1"/>
</dbReference>
<protein>
    <submittedName>
        <fullName evidence="20">TonB-dependent siderophore receptor</fullName>
    </submittedName>
</protein>
<evidence type="ECO:0000259" key="18">
    <source>
        <dbReference type="Pfam" id="PF00593"/>
    </source>
</evidence>
<evidence type="ECO:0000256" key="11">
    <source>
        <dbReference type="ARBA" id="ARBA00023136"/>
    </source>
</evidence>
<evidence type="ECO:0000256" key="12">
    <source>
        <dbReference type="ARBA" id="ARBA00023170"/>
    </source>
</evidence>
<evidence type="ECO:0000259" key="19">
    <source>
        <dbReference type="Pfam" id="PF07715"/>
    </source>
</evidence>
<dbReference type="NCBIfam" id="TIGR01783">
    <property type="entry name" value="TonB-siderophor"/>
    <property type="match status" value="1"/>
</dbReference>
<sequence length="766" mass="82232">MPALPSLHARRLRRISGLALPLLLLGATAPAGAQTAARTTATQGSTTGSTASGTTLDTVEVDTEGTGERGYVVHRTRAATKTDAPIATTPTSVTVIDSTQIENQGSQTVQEALRYEAGIVSDIRPGNRYDSMIIRGFGGFGGNANYVQFWDGLRLFKGLNYAVPSIDPYLLSSINVVRGPMSSLYGQTSPGGSIDLESKWPDPEAKNEIIAGIGTYGAMQLGVDLNGRLNSDGSILYRLIALGQKTDSEVDGSEGRRYLVAPMIAFKPNDRTRIELQATYQRDPDSYYSTWLPALGTLQTNPNGQIPRSFSPNEAAYSGFDRTQWSLGYRIEHDLDSVWTLRQNLRFLSLDSDFKALSAVANANVWAAAAKCGGNSSLCMGFSPSRYEETLKGLTLDNQAQAVFSTGELQHTALFGVDVQRYETTSLSGTGTTIYTSYLNPVWPSIASPTMTSKQTADRTQLGGYAQDQITWGNWHAVLGLREDYITGDTSTETLSTGKTVNYSTDDNAFTYRAGLLYQFDNGIAPYVSYATSFDPVMGTGYGGTPFKPTTAKQFEAGVKYNPTFFNGLFTASYFNITQENVLTTDTVHTSTNTTLTQCSSATCQAQLGEVSSQGFEISGKAEVLPGVNVMVAYTYTDAEVMRSTITGVQGKVPVGVPRNTASGWADYTFSTGPLAGLTIGGGARYVGESYGDQTNTTAMIVPDRVLFDAGLHYDFGGTPGKGDGWRASVTATNLADKYYVAACASAYQCFVGPGRAIMGTLAYHW</sequence>
<accession>A0ABT0D9K6</accession>
<feature type="chain" id="PRO_5046348920" evidence="17">
    <location>
        <begin position="34"/>
        <end position="766"/>
    </location>
</feature>
<keyword evidence="21" id="KW-1185">Reference proteome</keyword>
<dbReference type="EMBL" id="JALKCH010000003">
    <property type="protein sequence ID" value="MCK0196487.1"/>
    <property type="molecule type" value="Genomic_DNA"/>
</dbReference>
<keyword evidence="6 14" id="KW-0812">Transmembrane</keyword>
<feature type="domain" description="TonB-dependent receptor plug" evidence="19">
    <location>
        <begin position="87"/>
        <end position="192"/>
    </location>
</feature>
<evidence type="ECO:0000256" key="13">
    <source>
        <dbReference type="ARBA" id="ARBA00023237"/>
    </source>
</evidence>
<comment type="caution">
    <text evidence="20">The sequence shown here is derived from an EMBL/GenBank/DDBJ whole genome shotgun (WGS) entry which is preliminary data.</text>
</comment>
<gene>
    <name evidence="20" type="ORF">MWN34_06120</name>
</gene>
<evidence type="ECO:0000256" key="15">
    <source>
        <dbReference type="RuleBase" id="RU003357"/>
    </source>
</evidence>
<evidence type="ECO:0000256" key="7">
    <source>
        <dbReference type="ARBA" id="ARBA00022729"/>
    </source>
</evidence>
<keyword evidence="5" id="KW-0410">Iron transport</keyword>
<keyword evidence="10 15" id="KW-0798">TonB box</keyword>
<comment type="subcellular location">
    <subcellularLocation>
        <location evidence="1 14">Cell outer membrane</location>
        <topology evidence="1 14">Multi-pass membrane protein</topology>
    </subcellularLocation>
</comment>
<evidence type="ECO:0000256" key="8">
    <source>
        <dbReference type="ARBA" id="ARBA00023004"/>
    </source>
</evidence>
<feature type="domain" description="TonB-dependent receptor-like beta-barrel" evidence="18">
    <location>
        <begin position="268"/>
        <end position="735"/>
    </location>
</feature>
<evidence type="ECO:0000256" key="1">
    <source>
        <dbReference type="ARBA" id="ARBA00004571"/>
    </source>
</evidence>
<feature type="compositionally biased region" description="Low complexity" evidence="16">
    <location>
        <begin position="36"/>
        <end position="56"/>
    </location>
</feature>
<dbReference type="Pfam" id="PF07715">
    <property type="entry name" value="Plug"/>
    <property type="match status" value="1"/>
</dbReference>
<dbReference type="SUPFAM" id="SSF56935">
    <property type="entry name" value="Porins"/>
    <property type="match status" value="1"/>
</dbReference>
<dbReference type="InterPro" id="IPR012910">
    <property type="entry name" value="Plug_dom"/>
</dbReference>
<evidence type="ECO:0000256" key="17">
    <source>
        <dbReference type="SAM" id="SignalP"/>
    </source>
</evidence>
<keyword evidence="4 14" id="KW-1134">Transmembrane beta strand</keyword>
<keyword evidence="7 17" id="KW-0732">Signal</keyword>
<evidence type="ECO:0000256" key="10">
    <source>
        <dbReference type="ARBA" id="ARBA00023077"/>
    </source>
</evidence>
<evidence type="ECO:0000256" key="16">
    <source>
        <dbReference type="SAM" id="MobiDB-lite"/>
    </source>
</evidence>